<keyword evidence="1" id="KW-0812">Transmembrane</keyword>
<keyword evidence="3" id="KW-1185">Reference proteome</keyword>
<evidence type="ECO:0008006" key="4">
    <source>
        <dbReference type="Google" id="ProtNLM"/>
    </source>
</evidence>
<proteinExistence type="predicted"/>
<keyword evidence="1" id="KW-0472">Membrane</keyword>
<name>A0ABW4JK65_9BACL</name>
<dbReference type="Proteomes" id="UP001597079">
    <property type="component" value="Unassembled WGS sequence"/>
</dbReference>
<dbReference type="RefSeq" id="WP_377944075.1">
    <property type="nucleotide sequence ID" value="NZ_JBHUCX010000044.1"/>
</dbReference>
<reference evidence="3" key="1">
    <citation type="journal article" date="2019" name="Int. J. Syst. Evol. Microbiol.">
        <title>The Global Catalogue of Microorganisms (GCM) 10K type strain sequencing project: providing services to taxonomists for standard genome sequencing and annotation.</title>
        <authorList>
            <consortium name="The Broad Institute Genomics Platform"/>
            <consortium name="The Broad Institute Genome Sequencing Center for Infectious Disease"/>
            <person name="Wu L."/>
            <person name="Ma J."/>
        </authorList>
    </citation>
    <scope>NUCLEOTIDE SEQUENCE [LARGE SCALE GENOMIC DNA]</scope>
    <source>
        <strain evidence="3">CGMCC 1.12286</strain>
    </source>
</reference>
<feature type="transmembrane region" description="Helical" evidence="1">
    <location>
        <begin position="6"/>
        <end position="28"/>
    </location>
</feature>
<protein>
    <recommendedName>
        <fullName evidence="4">SHOCT domain-containing protein</fullName>
    </recommendedName>
</protein>
<gene>
    <name evidence="2" type="ORF">ACFSB2_15885</name>
</gene>
<evidence type="ECO:0000313" key="3">
    <source>
        <dbReference type="Proteomes" id="UP001597079"/>
    </source>
</evidence>
<dbReference type="EMBL" id="JBHUCX010000044">
    <property type="protein sequence ID" value="MFD1676185.1"/>
    <property type="molecule type" value="Genomic_DNA"/>
</dbReference>
<keyword evidence="1" id="KW-1133">Transmembrane helix</keyword>
<accession>A0ABW4JK65</accession>
<organism evidence="2 3">
    <name type="scientific">Alicyclobacillus fodiniaquatilis</name>
    <dbReference type="NCBI Taxonomy" id="1661150"/>
    <lineage>
        <taxon>Bacteria</taxon>
        <taxon>Bacillati</taxon>
        <taxon>Bacillota</taxon>
        <taxon>Bacilli</taxon>
        <taxon>Bacillales</taxon>
        <taxon>Alicyclobacillaceae</taxon>
        <taxon>Alicyclobacillus</taxon>
    </lineage>
</organism>
<evidence type="ECO:0000256" key="1">
    <source>
        <dbReference type="SAM" id="Phobius"/>
    </source>
</evidence>
<comment type="caution">
    <text evidence="2">The sequence shown here is derived from an EMBL/GenBank/DDBJ whole genome shotgun (WGS) entry which is preliminary data.</text>
</comment>
<sequence>MSNHHFSFFPFGVLYCLTLFAFLVAYMASRFMLRRQNAKQPMIDALAVLKYRFAVGEMSESEYQKLKELLCK</sequence>
<evidence type="ECO:0000313" key="2">
    <source>
        <dbReference type="EMBL" id="MFD1676185.1"/>
    </source>
</evidence>